<evidence type="ECO:0000256" key="1">
    <source>
        <dbReference type="SAM" id="MobiDB-lite"/>
    </source>
</evidence>
<protein>
    <submittedName>
        <fullName evidence="2">Uncharacterized protein</fullName>
    </submittedName>
</protein>
<evidence type="ECO:0000313" key="2">
    <source>
        <dbReference type="EMBL" id="GAF72160.1"/>
    </source>
</evidence>
<dbReference type="AlphaFoldDB" id="X0T7V3"/>
<gene>
    <name evidence="2" type="ORF">S01H1_15292</name>
</gene>
<dbReference type="EMBL" id="BARS01007981">
    <property type="protein sequence ID" value="GAF72160.1"/>
    <property type="molecule type" value="Genomic_DNA"/>
</dbReference>
<accession>X0T7V3</accession>
<sequence length="382" mass="40185">GEANFFDDFGGTETQEGSFVKAPPVDDEETALLKRNINNLELARTANSTPGMRGGLSGPPGMAMQMTPIRAQVQAKQQARQDLINQGADPQTVDIFLDSQKKRLSVGQQAGGVAGAIAGAKLATTVGALLPFPEEILTVPVASILGYIGGISGTYGGAFAGEAAQQVLSGEGFDSIDAHKAGKEEAIWEVGSRAIFGAAKKLDFFGLAGKKPLPKNIQDAQDLLGTQNGFLAPDQMGVNATGEALVGISRSSFGGSKAFKALDERQADQAIQIANDMIQRTVGQVIDDPSTFKASLGEELADIFVGVPGKAAGSGRKQLLDEVFIPVYQQIAKDAGGIKPDTRRLITYLEDGLRRNEKSLGSNLSPEGVASVKRKIGLMRKR</sequence>
<name>X0T7V3_9ZZZZ</name>
<reference evidence="2" key="1">
    <citation type="journal article" date="2014" name="Front. Microbiol.">
        <title>High frequency of phylogenetically diverse reductive dehalogenase-homologous genes in deep subseafloor sedimentary metagenomes.</title>
        <authorList>
            <person name="Kawai M."/>
            <person name="Futagami T."/>
            <person name="Toyoda A."/>
            <person name="Takaki Y."/>
            <person name="Nishi S."/>
            <person name="Hori S."/>
            <person name="Arai W."/>
            <person name="Tsubouchi T."/>
            <person name="Morono Y."/>
            <person name="Uchiyama I."/>
            <person name="Ito T."/>
            <person name="Fujiyama A."/>
            <person name="Inagaki F."/>
            <person name="Takami H."/>
        </authorList>
    </citation>
    <scope>NUCLEOTIDE SEQUENCE</scope>
    <source>
        <strain evidence="2">Expedition CK06-06</strain>
    </source>
</reference>
<proteinExistence type="predicted"/>
<feature type="non-terminal residue" evidence="2">
    <location>
        <position position="1"/>
    </location>
</feature>
<feature type="region of interest" description="Disordered" evidence="1">
    <location>
        <begin position="1"/>
        <end position="20"/>
    </location>
</feature>
<organism evidence="2">
    <name type="scientific">marine sediment metagenome</name>
    <dbReference type="NCBI Taxonomy" id="412755"/>
    <lineage>
        <taxon>unclassified sequences</taxon>
        <taxon>metagenomes</taxon>
        <taxon>ecological metagenomes</taxon>
    </lineage>
</organism>
<comment type="caution">
    <text evidence="2">The sequence shown here is derived from an EMBL/GenBank/DDBJ whole genome shotgun (WGS) entry which is preliminary data.</text>
</comment>
<feature type="non-terminal residue" evidence="2">
    <location>
        <position position="382"/>
    </location>
</feature>